<dbReference type="Pfam" id="PF13556">
    <property type="entry name" value="HTH_30"/>
    <property type="match status" value="1"/>
</dbReference>
<dbReference type="InterPro" id="IPR042070">
    <property type="entry name" value="PucR_C-HTH_sf"/>
</dbReference>
<protein>
    <recommendedName>
        <fullName evidence="1">PucR C-terminal helix-turn-helix domain-containing protein</fullName>
    </recommendedName>
</protein>
<dbReference type="AlphaFoldDB" id="A0A6B8W914"/>
<dbReference type="RefSeq" id="WP_156232002.1">
    <property type="nucleotide sequence ID" value="NZ_CP046455.1"/>
</dbReference>
<sequence>MDQLPELDDALQDLSETLGCRIALIDEAGKVVAYSIHESPEDRRRLFHLLTHSDSWPAPRTATAPYSLEELPEVGTVLFIRLLDPQRHIIGHLLLPAVAPGQEETPLSAPLSAALEATEQLAELLGARQQEEARRDARANRLAVTLVSGAAGERESAAEHLLRERLLSSAAGYCAVALGVDPRAATALDNEKTSQAVARTLQFVRETSTATVVGGTLKNHLGVLVFPRPVVVPRLSRILSSPELSPVRAGVGSLSTLSEIHRSFQRAQLAWRASWLAPADHGIVAAWEQVGLDGTLARMPVEDFTLDDLPPSARELLAAVDSPDLLDTLTAYLDTGGDAQRTALNLHIHRSTLYYRLDKLRAALSGDLHDGVFRRELHTGLRIARLAGLVPGR</sequence>
<dbReference type="KEGG" id="cok:COCCU_12735"/>
<dbReference type="Gene3D" id="1.10.10.2840">
    <property type="entry name" value="PucR C-terminal helix-turn-helix domain"/>
    <property type="match status" value="1"/>
</dbReference>
<organism evidence="2 3">
    <name type="scientific">Corynebacterium occultum</name>
    <dbReference type="NCBI Taxonomy" id="2675219"/>
    <lineage>
        <taxon>Bacteria</taxon>
        <taxon>Bacillati</taxon>
        <taxon>Actinomycetota</taxon>
        <taxon>Actinomycetes</taxon>
        <taxon>Mycobacteriales</taxon>
        <taxon>Corynebacteriaceae</taxon>
        <taxon>Corynebacterium</taxon>
    </lineage>
</organism>
<evidence type="ECO:0000313" key="2">
    <source>
        <dbReference type="EMBL" id="QGU08447.1"/>
    </source>
</evidence>
<feature type="domain" description="PucR C-terminal helix-turn-helix" evidence="1">
    <location>
        <begin position="325"/>
        <end position="383"/>
    </location>
</feature>
<reference evidence="2 3" key="1">
    <citation type="submission" date="2019-11" db="EMBL/GenBank/DDBJ databases">
        <title>Complete genome sequence of Corynebacterium kalinowskii 1959, a novel Corynebacterium species isolated from soil of a small paddock in Vilsendorf, Germany.</title>
        <authorList>
            <person name="Schaffert L."/>
            <person name="Ruwe M."/>
            <person name="Milse J."/>
            <person name="Hanuschka K."/>
            <person name="Ortseifen V."/>
            <person name="Droste J."/>
            <person name="Brandt D."/>
            <person name="Schlueter L."/>
            <person name="Kutter Y."/>
            <person name="Vinke S."/>
            <person name="Viehoefer P."/>
            <person name="Jacob L."/>
            <person name="Luebke N.-C."/>
            <person name="Schulte-Berndt E."/>
            <person name="Hain C."/>
            <person name="Linder M."/>
            <person name="Schmidt P."/>
            <person name="Wollenschlaeger L."/>
            <person name="Luttermann T."/>
            <person name="Thieme E."/>
            <person name="Hassa J."/>
            <person name="Haak M."/>
            <person name="Wittchen M."/>
            <person name="Mentz A."/>
            <person name="Persicke M."/>
            <person name="Busche T."/>
            <person name="Ruckert C."/>
        </authorList>
    </citation>
    <scope>NUCLEOTIDE SEQUENCE [LARGE SCALE GENOMIC DNA]</scope>
    <source>
        <strain evidence="2 3">2039</strain>
    </source>
</reference>
<dbReference type="InterPro" id="IPR051448">
    <property type="entry name" value="CdaR-like_regulators"/>
</dbReference>
<name>A0A6B8W914_9CORY</name>
<evidence type="ECO:0000313" key="3">
    <source>
        <dbReference type="Proteomes" id="UP000424462"/>
    </source>
</evidence>
<accession>A0A6B8W914</accession>
<dbReference type="PANTHER" id="PTHR33744:SF1">
    <property type="entry name" value="DNA-BINDING TRANSCRIPTIONAL ACTIVATOR ADER"/>
    <property type="match status" value="1"/>
</dbReference>
<dbReference type="Proteomes" id="UP000424462">
    <property type="component" value="Chromosome"/>
</dbReference>
<dbReference type="EMBL" id="CP046455">
    <property type="protein sequence ID" value="QGU08447.1"/>
    <property type="molecule type" value="Genomic_DNA"/>
</dbReference>
<dbReference type="PANTHER" id="PTHR33744">
    <property type="entry name" value="CARBOHYDRATE DIACID REGULATOR"/>
    <property type="match status" value="1"/>
</dbReference>
<proteinExistence type="predicted"/>
<keyword evidence="3" id="KW-1185">Reference proteome</keyword>
<evidence type="ECO:0000259" key="1">
    <source>
        <dbReference type="Pfam" id="PF13556"/>
    </source>
</evidence>
<dbReference type="InterPro" id="IPR025736">
    <property type="entry name" value="PucR_C-HTH_dom"/>
</dbReference>
<gene>
    <name evidence="2" type="ORF">COCCU_12735</name>
</gene>